<gene>
    <name evidence="2" type="ORF">SFRICE_015341</name>
</gene>
<dbReference type="GO" id="GO:0005868">
    <property type="term" value="C:cytoplasmic dynein complex"/>
    <property type="evidence" value="ECO:0007669"/>
    <property type="project" value="InterPro"/>
</dbReference>
<dbReference type="InterPro" id="IPR042505">
    <property type="entry name" value="DYNC2I1"/>
</dbReference>
<organism evidence="2">
    <name type="scientific">Spodoptera frugiperda</name>
    <name type="common">Fall armyworm</name>
    <dbReference type="NCBI Taxonomy" id="7108"/>
    <lineage>
        <taxon>Eukaryota</taxon>
        <taxon>Metazoa</taxon>
        <taxon>Ecdysozoa</taxon>
        <taxon>Arthropoda</taxon>
        <taxon>Hexapoda</taxon>
        <taxon>Insecta</taxon>
        <taxon>Pterygota</taxon>
        <taxon>Neoptera</taxon>
        <taxon>Endopterygota</taxon>
        <taxon>Lepidoptera</taxon>
        <taxon>Glossata</taxon>
        <taxon>Ditrysia</taxon>
        <taxon>Noctuoidea</taxon>
        <taxon>Noctuidae</taxon>
        <taxon>Amphipyrinae</taxon>
        <taxon>Spodoptera</taxon>
    </lineage>
</organism>
<accession>A0A2H1WCT0</accession>
<evidence type="ECO:0000256" key="1">
    <source>
        <dbReference type="SAM" id="MobiDB-lite"/>
    </source>
</evidence>
<dbReference type="AlphaFoldDB" id="A0A2H1WCT0"/>
<evidence type="ECO:0000313" key="2">
    <source>
        <dbReference type="EMBL" id="SOQ50847.1"/>
    </source>
</evidence>
<dbReference type="InterPro" id="IPR015943">
    <property type="entry name" value="WD40/YVTN_repeat-like_dom_sf"/>
</dbReference>
<dbReference type="GO" id="GO:0005929">
    <property type="term" value="C:cilium"/>
    <property type="evidence" value="ECO:0007669"/>
    <property type="project" value="GOC"/>
</dbReference>
<proteinExistence type="predicted"/>
<sequence>MQASAKKSTDSLKKDSRKSKEESPKPTQDEKTKYGIATPRNFVQKSSTADIYGQKKRITSSAMKAPKKSLTTSYNANTASPMANLLKSTSSTNQLNPERSKKPTKTIEKPSRLTSTPRIRDFTANSPIVKRKLNMDLKKEHSFVKDNKDRGVVKEKVKIDKEKIAKDGQERQRTKTRTLDESEVKILTGVDNNVEMKNLSKRLSAKPKAFYIDLEDEKPASSKKPPPPPVKTPSDEDISYEDDFESYESDFDSYHSSAGEQQESGPGEKEHDDEEAGDDGEEPEGTKEVKDEESMLDSGNFDLRERSANKLKPVVLDFILETAEGGEKPSSLTDEGFQEMSSSSAVSSIRTVHTEVIERPLFIDFTKSKENRRKKRIGDLLRQRARDILSIITLHEMSYSLFEMKPISYDLYMATFGRSNYTQIAVQTFEDGITEEIQTDEIESAHKWTQHPVEFTKHDICFKQKVVNRKYSKNTEDYLTKFTFLTTNNVNVELNNEINSDESYKMDPLRIYFEQKHGVGPNEMLPYETYKTKLKNNDYNSHRLGKFLKRHESRISSILNANNGNTELSDLNISNLPFSRGYVSISTKNITAESMTFLTKTKISKMCFSDTNSNMLMTVHRTDQNAALKKCTICLWNTSVATQEPLKLLTAVDDVCKGRLRGSSDGYFVGALDDGSVHLWDLSEEPTWRDDVASETEPTKLVEINVKGLTEVEKDREWNKKNRNTGLEKPCIHCALQSCAYTNSAFNMSNGDITDHIVGLEVTGDAHCIVSQEGGRRILGQVVTLQTTGVLSIWCIVQQKSKTIPPDIGKAFWSKMKLEKLQTITLTDHIDVPIKDQNGDSKPDFNLHAAKRRILNRKQEKTIIKNVVSRPKSAMSIDFDIDRPASAASGKIKRVLSVEKNVSKNWENGVVCRDLKVIKWKDRDYYLIAKNCGEVLCCRRILGTVKVNTFCIATDASSVNCLEVSSHQLPYFLAATDTGTISVCSLLENRVLLTLDCRNIQPKDMEKYHSDHKGRYIGSSTVTKSSRISVISLSWSHINPCCIFACLQDESVVQWELSYSDIHAKWTGDAVASACIAADNSLALLTPAGEVNVHRLTNEQRTKEFLLLFEKYLALL</sequence>
<dbReference type="GO" id="GO:0045503">
    <property type="term" value="F:dynein light chain binding"/>
    <property type="evidence" value="ECO:0007669"/>
    <property type="project" value="InterPro"/>
</dbReference>
<feature type="compositionally biased region" description="Acidic residues" evidence="1">
    <location>
        <begin position="235"/>
        <end position="251"/>
    </location>
</feature>
<dbReference type="SUPFAM" id="SSF50978">
    <property type="entry name" value="WD40 repeat-like"/>
    <property type="match status" value="1"/>
</dbReference>
<dbReference type="InterPro" id="IPR036322">
    <property type="entry name" value="WD40_repeat_dom_sf"/>
</dbReference>
<feature type="region of interest" description="Disordered" evidence="1">
    <location>
        <begin position="214"/>
        <end position="302"/>
    </location>
</feature>
<dbReference type="GO" id="GO:0045504">
    <property type="term" value="F:dynein heavy chain binding"/>
    <property type="evidence" value="ECO:0007669"/>
    <property type="project" value="InterPro"/>
</dbReference>
<dbReference type="PANTHER" id="PTHR16022">
    <property type="entry name" value="WD REPEAT DOMAIN 60"/>
    <property type="match status" value="1"/>
</dbReference>
<feature type="compositionally biased region" description="Basic and acidic residues" evidence="1">
    <location>
        <begin position="98"/>
        <end position="111"/>
    </location>
</feature>
<feature type="region of interest" description="Disordered" evidence="1">
    <location>
        <begin position="1"/>
        <end position="125"/>
    </location>
</feature>
<feature type="compositionally biased region" description="Basic and acidic residues" evidence="1">
    <location>
        <begin position="284"/>
        <end position="293"/>
    </location>
</feature>
<reference evidence="2" key="1">
    <citation type="submission" date="2016-07" db="EMBL/GenBank/DDBJ databases">
        <authorList>
            <person name="Bretaudeau A."/>
        </authorList>
    </citation>
    <scope>NUCLEOTIDE SEQUENCE</scope>
    <source>
        <strain evidence="2">Rice</strain>
        <tissue evidence="2">Whole body</tissue>
    </source>
</reference>
<dbReference type="EMBL" id="ODYU01007786">
    <property type="protein sequence ID" value="SOQ50847.1"/>
    <property type="molecule type" value="Genomic_DNA"/>
</dbReference>
<feature type="compositionally biased region" description="Basic and acidic residues" evidence="1">
    <location>
        <begin position="7"/>
        <end position="33"/>
    </location>
</feature>
<dbReference type="PANTHER" id="PTHR16022:SF0">
    <property type="entry name" value="CYTOPLASMIC DYNEIN 2 INTERMEDIATE CHAIN 1"/>
    <property type="match status" value="1"/>
</dbReference>
<protein>
    <submittedName>
        <fullName evidence="2">SFRICE_015341</fullName>
    </submittedName>
</protein>
<feature type="compositionally biased region" description="Polar residues" evidence="1">
    <location>
        <begin position="69"/>
        <end position="97"/>
    </location>
</feature>
<name>A0A2H1WCT0_SPOFR</name>
<feature type="compositionally biased region" description="Polar residues" evidence="1">
    <location>
        <begin position="255"/>
        <end position="264"/>
    </location>
</feature>
<dbReference type="GO" id="GO:0042073">
    <property type="term" value="P:intraciliary transport"/>
    <property type="evidence" value="ECO:0007669"/>
    <property type="project" value="InterPro"/>
</dbReference>
<feature type="compositionally biased region" description="Acidic residues" evidence="1">
    <location>
        <begin position="271"/>
        <end position="283"/>
    </location>
</feature>
<dbReference type="Gene3D" id="2.130.10.10">
    <property type="entry name" value="YVTN repeat-like/Quinoprotein amine dehydrogenase"/>
    <property type="match status" value="2"/>
</dbReference>